<evidence type="ECO:0000256" key="1">
    <source>
        <dbReference type="ARBA" id="ARBA00006056"/>
    </source>
</evidence>
<keyword evidence="2" id="KW-0560">Oxidoreductase</keyword>
<dbReference type="PANTHER" id="PTHR11091">
    <property type="entry name" value="OXIDOREDUCTASE-RELATED"/>
    <property type="match status" value="1"/>
</dbReference>
<dbReference type="SUPFAM" id="SSF89733">
    <property type="entry name" value="L-sulfolactate dehydrogenase-like"/>
    <property type="match status" value="1"/>
</dbReference>
<sequence length="334" mass="34162">MVRSGRLRAYVEALFRVAGVTRGGARAMADTYLEADLRGISGHGCRLVPGMLTKLEDGRLSARSAFTVVRRDGATLVLDAGYAPGPLAVRAATAGAERLARIHGVGLVAVHRSGHVGAVGIGAARLAERGLIGIVATQTSAPSVALLGGTGAPVLGNSAIAVAIPGPDHPVLVDLAAGPLSWGRLHEHARAGRTLPAGCAVDRCGRPVRDPERAAVLLPSSGRAQALAIVLELLVGAVIGATPLPTGQDGRGLLCLAIDPTRLTTAHQLSAGVEAVARAVHDDGVRMPGDRSWRSRATARTEGIALDHDTFNALVAAGRRLPGSMPPLVPLAHP</sequence>
<dbReference type="InterPro" id="IPR043144">
    <property type="entry name" value="Mal/L-sulf/L-lact_DH-like_ah"/>
</dbReference>
<evidence type="ECO:0000256" key="2">
    <source>
        <dbReference type="ARBA" id="ARBA00023002"/>
    </source>
</evidence>
<dbReference type="GO" id="GO:0016491">
    <property type="term" value="F:oxidoreductase activity"/>
    <property type="evidence" value="ECO:0007669"/>
    <property type="project" value="UniProtKB-KW"/>
</dbReference>
<dbReference type="AlphaFoldDB" id="A0AA90KGA2"/>
<comment type="caution">
    <text evidence="3">The sequence shown here is derived from an EMBL/GenBank/DDBJ whole genome shotgun (WGS) entry which is preliminary data.</text>
</comment>
<evidence type="ECO:0000313" key="3">
    <source>
        <dbReference type="EMBL" id="MDI5969914.1"/>
    </source>
</evidence>
<dbReference type="Gene3D" id="1.10.1530.10">
    <property type="match status" value="1"/>
</dbReference>
<dbReference type="InterPro" id="IPR003767">
    <property type="entry name" value="Malate/L-lactate_DH-like"/>
</dbReference>
<dbReference type="InterPro" id="IPR043143">
    <property type="entry name" value="Mal/L-sulf/L-lact_DH-like_NADP"/>
</dbReference>
<dbReference type="Pfam" id="PF02615">
    <property type="entry name" value="Ldh_2"/>
    <property type="match status" value="1"/>
</dbReference>
<dbReference type="InterPro" id="IPR036111">
    <property type="entry name" value="Mal/L-sulfo/L-lacto_DH-like_sf"/>
</dbReference>
<dbReference type="EMBL" id="JABXJJ020000012">
    <property type="protein sequence ID" value="MDI5969914.1"/>
    <property type="molecule type" value="Genomic_DNA"/>
</dbReference>
<comment type="similarity">
    <text evidence="1">Belongs to the LDH2/MDH2 oxidoreductase family.</text>
</comment>
<protein>
    <submittedName>
        <fullName evidence="3">Ldh family oxidoreductase</fullName>
    </submittedName>
</protein>
<reference evidence="3" key="1">
    <citation type="submission" date="2023-05" db="EMBL/GenBank/DDBJ databases">
        <title>Streptantibioticus silvisoli sp. nov., acidotolerant actinomycetes 1 from pine litter.</title>
        <authorList>
            <person name="Swiecimska M."/>
            <person name="Golinska P."/>
            <person name="Sangal V."/>
            <person name="Wachnowicz B."/>
            <person name="Goodfellow M."/>
        </authorList>
    </citation>
    <scope>NUCLEOTIDE SEQUENCE</scope>
    <source>
        <strain evidence="3">SL13</strain>
    </source>
</reference>
<proteinExistence type="inferred from homology"/>
<name>A0AA90KGA2_9ACTN</name>
<dbReference type="PANTHER" id="PTHR11091:SF0">
    <property type="entry name" value="MALATE DEHYDROGENASE"/>
    <property type="match status" value="1"/>
</dbReference>
<organism evidence="3">
    <name type="scientific">Streptantibioticus silvisoli</name>
    <dbReference type="NCBI Taxonomy" id="2705255"/>
    <lineage>
        <taxon>Bacteria</taxon>
        <taxon>Bacillati</taxon>
        <taxon>Actinomycetota</taxon>
        <taxon>Actinomycetes</taxon>
        <taxon>Kitasatosporales</taxon>
        <taxon>Streptomycetaceae</taxon>
        <taxon>Streptantibioticus</taxon>
    </lineage>
</organism>
<dbReference type="Gene3D" id="3.30.1370.60">
    <property type="entry name" value="Hypothetical oxidoreductase yiak, domain 2"/>
    <property type="match status" value="1"/>
</dbReference>
<gene>
    <name evidence="3" type="ORF">POF50_011295</name>
</gene>
<dbReference type="RefSeq" id="WP_271313061.1">
    <property type="nucleotide sequence ID" value="NZ_JABXJJ020000012.1"/>
</dbReference>
<accession>A0AA90KGA2</accession>